<accession>A0AAD6WQS7</accession>
<name>A0AAD6WQS7_9AGAR</name>
<feature type="compositionally biased region" description="Pro residues" evidence="1">
    <location>
        <begin position="16"/>
        <end position="66"/>
    </location>
</feature>
<evidence type="ECO:0000313" key="3">
    <source>
        <dbReference type="Proteomes" id="UP001218188"/>
    </source>
</evidence>
<feature type="region of interest" description="Disordered" evidence="1">
    <location>
        <begin position="646"/>
        <end position="681"/>
    </location>
</feature>
<feature type="compositionally biased region" description="Low complexity" evidence="1">
    <location>
        <begin position="414"/>
        <end position="429"/>
    </location>
</feature>
<dbReference type="AlphaFoldDB" id="A0AAD6WQS7"/>
<sequence>MENTVNEDGGHNTPPARDPPPPRDTPASLPPHDLPLPPLRDLPLPPPCDSPPPPPPCDSPVPPPPHGSAAPTLLGTPGPSGDAPPTGGARVYTPPVRPQIIVREAKNKGRRKAGDEPGKPGKPSWVWGTKLTFFEKQKDLWVATSATTGVGDFYTQVFTAKYGFELRDEEDFEHDVEDPPDWVGQRVVNKVLSAEETKKRQDYHKKLREYGNLVKRDKTTFGALFGGLDGPEKPRQPQLVQFFSSRHYDSMAIKIQNEVTREVWDEQTEDFQTETKLAMEKHHSNVLKGWEESSADSPSRTPEEMDAALKNAAHYLQLFCDAITERFGMTVAVLLCGPIGSRRGKVEMRSVHSGKTRGLVPRDWPAYDGEGFRAVEASMVNFTRAVFTEAECDARRTLVQEVIPQEGVAQSSRVGTSTPGVTTPPAGAGPTPAVQAIALNEGDDKGGEGNTGGGEDGMGGGDGGNEDGVDAVIERLWNRKDRKKWTEEMTNAHRAFERGKSWGVEWAGCVDRFFDFEAACGYAESGSQMSATDRPAAVGWFLGRRRNWDKAVSVGTVGDAKTPGTYAFEWWKWWVRVQPKDADWKWMAKFHGKNRMLHVVGSLLWWGEALEADNPLDHMEWVLAVEEVDAVLAEMLRSGVIAKQKRGEAAAKERKQQGTKRKAAEIVRAGEGEDDPGERPR</sequence>
<organism evidence="2 3">
    <name type="scientific">Mycena alexandri</name>
    <dbReference type="NCBI Taxonomy" id="1745969"/>
    <lineage>
        <taxon>Eukaryota</taxon>
        <taxon>Fungi</taxon>
        <taxon>Dikarya</taxon>
        <taxon>Basidiomycota</taxon>
        <taxon>Agaricomycotina</taxon>
        <taxon>Agaricomycetes</taxon>
        <taxon>Agaricomycetidae</taxon>
        <taxon>Agaricales</taxon>
        <taxon>Marasmiineae</taxon>
        <taxon>Mycenaceae</taxon>
        <taxon>Mycena</taxon>
    </lineage>
</organism>
<gene>
    <name evidence="2" type="ORF">C8F04DRAFT_1279277</name>
</gene>
<comment type="caution">
    <text evidence="2">The sequence shown here is derived from an EMBL/GenBank/DDBJ whole genome shotgun (WGS) entry which is preliminary data.</text>
</comment>
<dbReference type="PANTHER" id="PTHR48125">
    <property type="entry name" value="LP07818P1"/>
    <property type="match status" value="1"/>
</dbReference>
<reference evidence="2" key="1">
    <citation type="submission" date="2023-03" db="EMBL/GenBank/DDBJ databases">
        <title>Massive genome expansion in bonnet fungi (Mycena s.s.) driven by repeated elements and novel gene families across ecological guilds.</title>
        <authorList>
            <consortium name="Lawrence Berkeley National Laboratory"/>
            <person name="Harder C.B."/>
            <person name="Miyauchi S."/>
            <person name="Viragh M."/>
            <person name="Kuo A."/>
            <person name="Thoen E."/>
            <person name="Andreopoulos B."/>
            <person name="Lu D."/>
            <person name="Skrede I."/>
            <person name="Drula E."/>
            <person name="Henrissat B."/>
            <person name="Morin E."/>
            <person name="Kohler A."/>
            <person name="Barry K."/>
            <person name="LaButti K."/>
            <person name="Morin E."/>
            <person name="Salamov A."/>
            <person name="Lipzen A."/>
            <person name="Mereny Z."/>
            <person name="Hegedus B."/>
            <person name="Baldrian P."/>
            <person name="Stursova M."/>
            <person name="Weitz H."/>
            <person name="Taylor A."/>
            <person name="Grigoriev I.V."/>
            <person name="Nagy L.G."/>
            <person name="Martin F."/>
            <person name="Kauserud H."/>
        </authorList>
    </citation>
    <scope>NUCLEOTIDE SEQUENCE</scope>
    <source>
        <strain evidence="2">CBHHK200</strain>
    </source>
</reference>
<evidence type="ECO:0000256" key="1">
    <source>
        <dbReference type="SAM" id="MobiDB-lite"/>
    </source>
</evidence>
<feature type="region of interest" description="Disordered" evidence="1">
    <location>
        <begin position="408"/>
        <end position="429"/>
    </location>
</feature>
<dbReference type="PANTHER" id="PTHR48125:SF12">
    <property type="entry name" value="AT HOOK TRANSCRIPTION FACTOR FAMILY-RELATED"/>
    <property type="match status" value="1"/>
</dbReference>
<keyword evidence="3" id="KW-1185">Reference proteome</keyword>
<feature type="region of interest" description="Disordered" evidence="1">
    <location>
        <begin position="1"/>
        <end position="124"/>
    </location>
</feature>
<evidence type="ECO:0000313" key="2">
    <source>
        <dbReference type="EMBL" id="KAJ7017499.1"/>
    </source>
</evidence>
<feature type="compositionally biased region" description="Basic and acidic residues" evidence="1">
    <location>
        <begin position="103"/>
        <end position="119"/>
    </location>
</feature>
<dbReference type="EMBL" id="JARJCM010000400">
    <property type="protein sequence ID" value="KAJ7017499.1"/>
    <property type="molecule type" value="Genomic_DNA"/>
</dbReference>
<protein>
    <submittedName>
        <fullName evidence="2">Uncharacterized protein</fullName>
    </submittedName>
</protein>
<feature type="region of interest" description="Disordered" evidence="1">
    <location>
        <begin position="441"/>
        <end position="467"/>
    </location>
</feature>
<dbReference type="Proteomes" id="UP001218188">
    <property type="component" value="Unassembled WGS sequence"/>
</dbReference>
<feature type="compositionally biased region" description="Gly residues" evidence="1">
    <location>
        <begin position="448"/>
        <end position="463"/>
    </location>
</feature>
<proteinExistence type="predicted"/>